<dbReference type="EMBL" id="PJMW01000002">
    <property type="protein sequence ID" value="PKV80461.1"/>
    <property type="molecule type" value="Genomic_DNA"/>
</dbReference>
<comment type="caution">
    <text evidence="2">The sequence shown here is derived from an EMBL/GenBank/DDBJ whole genome shotgun (WGS) entry which is preliminary data.</text>
</comment>
<sequence>MLHLGAQGGWNVCRGVHGAHRGDLRAAGSDPAGGGEAVIANLAGLVLAVLVAVYMAAALLFPERF</sequence>
<evidence type="ECO:0000313" key="2">
    <source>
        <dbReference type="EMBL" id="PKV80461.1"/>
    </source>
</evidence>
<protein>
    <submittedName>
        <fullName evidence="2">F subunit of K+-transporting ATPase</fullName>
    </submittedName>
</protein>
<dbReference type="OrthoDB" id="4565628at2"/>
<name>A0A2N3VFT0_9NOCA</name>
<dbReference type="Proteomes" id="UP000233766">
    <property type="component" value="Unassembled WGS sequence"/>
</dbReference>
<dbReference type="GO" id="GO:0005886">
    <property type="term" value="C:plasma membrane"/>
    <property type="evidence" value="ECO:0007669"/>
    <property type="project" value="InterPro"/>
</dbReference>
<keyword evidence="1" id="KW-1133">Transmembrane helix</keyword>
<accession>A0A2N3VFT0</accession>
<reference evidence="2 3" key="1">
    <citation type="submission" date="2017-12" db="EMBL/GenBank/DDBJ databases">
        <title>Sequencing the genomes of 1000 Actinobacteria strains.</title>
        <authorList>
            <person name="Klenk H.-P."/>
        </authorList>
    </citation>
    <scope>NUCLEOTIDE SEQUENCE [LARGE SCALE GENOMIC DNA]</scope>
    <source>
        <strain evidence="2 3">DSM 44489</strain>
    </source>
</reference>
<keyword evidence="1" id="KW-0472">Membrane</keyword>
<dbReference type="Pfam" id="PF09604">
    <property type="entry name" value="Potass_KdpF"/>
    <property type="match status" value="1"/>
</dbReference>
<feature type="transmembrane region" description="Helical" evidence="1">
    <location>
        <begin position="38"/>
        <end position="61"/>
    </location>
</feature>
<dbReference type="InterPro" id="IPR011726">
    <property type="entry name" value="KdpF"/>
</dbReference>
<proteinExistence type="predicted"/>
<keyword evidence="1" id="KW-0812">Transmembrane</keyword>
<dbReference type="GO" id="GO:0008556">
    <property type="term" value="F:P-type potassium transmembrane transporter activity"/>
    <property type="evidence" value="ECO:0007669"/>
    <property type="project" value="InterPro"/>
</dbReference>
<evidence type="ECO:0000256" key="1">
    <source>
        <dbReference type="SAM" id="Phobius"/>
    </source>
</evidence>
<gene>
    <name evidence="2" type="ORF">ATK86_4888</name>
</gene>
<evidence type="ECO:0000313" key="3">
    <source>
        <dbReference type="Proteomes" id="UP000233766"/>
    </source>
</evidence>
<dbReference type="AlphaFoldDB" id="A0A2N3VFT0"/>
<organism evidence="2 3">
    <name type="scientific">Nocardia fluminea</name>
    <dbReference type="NCBI Taxonomy" id="134984"/>
    <lineage>
        <taxon>Bacteria</taxon>
        <taxon>Bacillati</taxon>
        <taxon>Actinomycetota</taxon>
        <taxon>Actinomycetes</taxon>
        <taxon>Mycobacteriales</taxon>
        <taxon>Nocardiaceae</taxon>
        <taxon>Nocardia</taxon>
    </lineage>
</organism>
<keyword evidence="3" id="KW-1185">Reference proteome</keyword>